<accession>A0ABT3I194</accession>
<dbReference type="PANTHER" id="PTHR43737">
    <property type="entry name" value="BLL7424 PROTEIN"/>
    <property type="match status" value="1"/>
</dbReference>
<name>A0ABT3I194_9FLAO</name>
<keyword evidence="1" id="KW-0732">Signal</keyword>
<dbReference type="EMBL" id="JAPDHW010000011">
    <property type="protein sequence ID" value="MCW3169813.1"/>
    <property type="molecule type" value="Genomic_DNA"/>
</dbReference>
<dbReference type="InterPro" id="IPR010869">
    <property type="entry name" value="DUF1501"/>
</dbReference>
<dbReference type="InterPro" id="IPR026444">
    <property type="entry name" value="Secre_tail"/>
</dbReference>
<evidence type="ECO:0000256" key="1">
    <source>
        <dbReference type="ARBA" id="ARBA00022729"/>
    </source>
</evidence>
<protein>
    <submittedName>
        <fullName evidence="3">DUF1501 domain-containing protein</fullName>
    </submittedName>
</protein>
<sequence length="537" mass="58537">MNRRKFLQMASLAGVGTPFLLNGMPTRFLNQFLDFNVNCDAVNDRVLVILRMAGANDGLNTVIPVSQYDTYANLRPNIKIANIGSGSYINLDNTVASTKQVGLHPSMTGFKSLYDSGKLTLMNGVGYPNPNYSHFRSENLMFSGKDGSNNQDLLDGIFGRYLGGLYPGLAGNPTTQSPDPLAIQLGNLNPCLFYEHTVEKNIEYNLTGFQTTLFNTLTIPTNSEYNDLLNYIKGVATSMDSYYNRVMQVFNAGNNSTVTYPNSSLGKQLKVVARLIKGGSKTKIFQVNLGGFDTHVNQIQSGSTQLGNHANLLGDISNSISAFQTDIEALGIGNKILTVSFSEFGRQVRENASLGTDHGDLAPFFIVGTNIAGGIMGDHPLFTNATSYYYNQSQRRYDYRQIFASLMQDWLGADSGLIASAELQSFVTPGTKVNLVKSTSVASTVCAALGTSETASVKQIKIYPNPATDYINIEISNFNKTAEIIVFDVSGRRIYSESKLFLNGKANIYVGNLTNGNYILNINNDGQILSSKVIISK</sequence>
<evidence type="ECO:0000259" key="2">
    <source>
        <dbReference type="Pfam" id="PF18962"/>
    </source>
</evidence>
<dbReference type="Pfam" id="PF18962">
    <property type="entry name" value="Por_Secre_tail"/>
    <property type="match status" value="1"/>
</dbReference>
<evidence type="ECO:0000313" key="3">
    <source>
        <dbReference type="EMBL" id="MCW3169813.1"/>
    </source>
</evidence>
<gene>
    <name evidence="3" type="ORF">OMO38_14910</name>
</gene>
<keyword evidence="4" id="KW-1185">Reference proteome</keyword>
<organism evidence="3 4">
    <name type="scientific">Chryseobacterium kimseyorum</name>
    <dbReference type="NCBI Taxonomy" id="2984028"/>
    <lineage>
        <taxon>Bacteria</taxon>
        <taxon>Pseudomonadati</taxon>
        <taxon>Bacteroidota</taxon>
        <taxon>Flavobacteriia</taxon>
        <taxon>Flavobacteriales</taxon>
        <taxon>Weeksellaceae</taxon>
        <taxon>Chryseobacterium group</taxon>
        <taxon>Chryseobacterium</taxon>
    </lineage>
</organism>
<dbReference type="Proteomes" id="UP001163731">
    <property type="component" value="Unassembled WGS sequence"/>
</dbReference>
<dbReference type="NCBIfam" id="TIGR04183">
    <property type="entry name" value="Por_Secre_tail"/>
    <property type="match status" value="1"/>
</dbReference>
<dbReference type="Pfam" id="PF07394">
    <property type="entry name" value="DUF1501"/>
    <property type="match status" value="1"/>
</dbReference>
<feature type="domain" description="Secretion system C-terminal sorting" evidence="2">
    <location>
        <begin position="462"/>
        <end position="535"/>
    </location>
</feature>
<evidence type="ECO:0000313" key="4">
    <source>
        <dbReference type="Proteomes" id="UP001163731"/>
    </source>
</evidence>
<dbReference type="PANTHER" id="PTHR43737:SF1">
    <property type="entry name" value="DUF1501 DOMAIN-CONTAINING PROTEIN"/>
    <property type="match status" value="1"/>
</dbReference>
<comment type="caution">
    <text evidence="3">The sequence shown here is derived from an EMBL/GenBank/DDBJ whole genome shotgun (WGS) entry which is preliminary data.</text>
</comment>
<reference evidence="3" key="1">
    <citation type="submission" date="2022-10" db="EMBL/GenBank/DDBJ databases">
        <title>Chryseobacterium babae sp. nov. isolated from the gut of the beetle Oryctes rhinoceros, and Chryseobacterium kimseyorum sp. nov., isolated from a stick insect rearing cage.</title>
        <authorList>
            <person name="Shelomi M."/>
            <person name="Han C.-J."/>
            <person name="Chen W.-M."/>
            <person name="Chen H.-K."/>
            <person name="Liaw S.-J."/>
            <person name="Muhle E."/>
            <person name="Clermont D."/>
        </authorList>
    </citation>
    <scope>NUCLEOTIDE SEQUENCE</scope>
    <source>
        <strain evidence="3">09-1422</strain>
    </source>
</reference>
<proteinExistence type="predicted"/>
<dbReference type="RefSeq" id="WP_264750988.1">
    <property type="nucleotide sequence ID" value="NZ_JAPDHW010000011.1"/>
</dbReference>